<proteinExistence type="predicted"/>
<dbReference type="Pfam" id="PF08100">
    <property type="entry name" value="Dimerisation"/>
    <property type="match status" value="1"/>
</dbReference>
<dbReference type="InterPro" id="IPR029063">
    <property type="entry name" value="SAM-dependent_MTases_sf"/>
</dbReference>
<keyword evidence="2" id="KW-0808">Transferase</keyword>
<name>A0A1H0LZD8_9BACT</name>
<dbReference type="SUPFAM" id="SSF53335">
    <property type="entry name" value="S-adenosyl-L-methionine-dependent methyltransferases"/>
    <property type="match status" value="1"/>
</dbReference>
<evidence type="ECO:0000256" key="4">
    <source>
        <dbReference type="PIRSR" id="PIRSR005739-1"/>
    </source>
</evidence>
<dbReference type="AlphaFoldDB" id="A0A1H0LZD8"/>
<evidence type="ECO:0000313" key="7">
    <source>
        <dbReference type="EMBL" id="SDO73602.1"/>
    </source>
</evidence>
<dbReference type="PANTHER" id="PTHR43712">
    <property type="entry name" value="PUTATIVE (AFU_ORTHOLOGUE AFUA_4G14580)-RELATED"/>
    <property type="match status" value="1"/>
</dbReference>
<dbReference type="OrthoDB" id="9767938at2"/>
<feature type="domain" description="O-methyltransferase dimerisation" evidence="6">
    <location>
        <begin position="12"/>
        <end position="87"/>
    </location>
</feature>
<reference evidence="7 8" key="1">
    <citation type="submission" date="2016-10" db="EMBL/GenBank/DDBJ databases">
        <authorList>
            <person name="de Groot N.N."/>
        </authorList>
    </citation>
    <scope>NUCLEOTIDE SEQUENCE [LARGE SCALE GENOMIC DNA]</scope>
    <source>
        <strain evidence="7 8">DSM 12130</strain>
    </source>
</reference>
<sequence length="331" mass="36496">METGWSVGKLLDISSGYWKGCVVQAAVRLDLFSCLGDTDSTADEVACNAGTDPRATSLLLDALAALKLIDKVGGRYCNSEFSKTFLVRESPSYQGHIIKHHHHIMDGWVQLDKAVTTGKKVARRSYGEQAERESFLLGMFNLASNLAPKIAEKFPLKDRKHLLDLGGGPGTYAIQFCLKNPGLKAVIFDRPTTEPFARKTVDRYQLGERIRFVGGDFTVDPLGDDSYDAVWMSHILHSNTLEQCEKFIIKAAQLLDPGGLLMVHDFFLNAEKDGPEFPALFALNMLVGTDGGRSYSSAEVTSLLHRCGFSQVKQHRIDVPNESSVITAIKK</sequence>
<keyword evidence="8" id="KW-1185">Reference proteome</keyword>
<evidence type="ECO:0000256" key="2">
    <source>
        <dbReference type="ARBA" id="ARBA00022679"/>
    </source>
</evidence>
<keyword evidence="3" id="KW-0949">S-adenosyl-L-methionine</keyword>
<dbReference type="InterPro" id="IPR036390">
    <property type="entry name" value="WH_DNA-bd_sf"/>
</dbReference>
<dbReference type="Gene3D" id="1.10.10.10">
    <property type="entry name" value="Winged helix-like DNA-binding domain superfamily/Winged helix DNA-binding domain"/>
    <property type="match status" value="1"/>
</dbReference>
<gene>
    <name evidence="7" type="ORF">SAMN05660330_00920</name>
</gene>
<organism evidence="7 8">
    <name type="scientific">Desulforhopalus singaporensis</name>
    <dbReference type="NCBI Taxonomy" id="91360"/>
    <lineage>
        <taxon>Bacteria</taxon>
        <taxon>Pseudomonadati</taxon>
        <taxon>Thermodesulfobacteriota</taxon>
        <taxon>Desulfobulbia</taxon>
        <taxon>Desulfobulbales</taxon>
        <taxon>Desulfocapsaceae</taxon>
        <taxon>Desulforhopalus</taxon>
    </lineage>
</organism>
<dbReference type="EMBL" id="FNJI01000005">
    <property type="protein sequence ID" value="SDO73602.1"/>
    <property type="molecule type" value="Genomic_DNA"/>
</dbReference>
<accession>A0A1H0LZD8</accession>
<protein>
    <submittedName>
        <fullName evidence="7">Dimerisation domain-containing protein</fullName>
    </submittedName>
</protein>
<evidence type="ECO:0000259" key="6">
    <source>
        <dbReference type="Pfam" id="PF08100"/>
    </source>
</evidence>
<dbReference type="InterPro" id="IPR001077">
    <property type="entry name" value="COMT_C"/>
</dbReference>
<feature type="domain" description="O-methyltransferase C-terminal" evidence="5">
    <location>
        <begin position="122"/>
        <end position="310"/>
    </location>
</feature>
<dbReference type="InterPro" id="IPR016461">
    <property type="entry name" value="COMT-like"/>
</dbReference>
<dbReference type="InterPro" id="IPR012967">
    <property type="entry name" value="COMT_dimerisation"/>
</dbReference>
<dbReference type="SUPFAM" id="SSF46785">
    <property type="entry name" value="Winged helix' DNA-binding domain"/>
    <property type="match status" value="1"/>
</dbReference>
<evidence type="ECO:0000259" key="5">
    <source>
        <dbReference type="Pfam" id="PF00891"/>
    </source>
</evidence>
<dbReference type="PIRSF" id="PIRSF005739">
    <property type="entry name" value="O-mtase"/>
    <property type="match status" value="1"/>
</dbReference>
<feature type="active site" description="Proton acceptor" evidence="4">
    <location>
        <position position="237"/>
    </location>
</feature>
<dbReference type="PANTHER" id="PTHR43712:SF2">
    <property type="entry name" value="O-METHYLTRANSFERASE CICE"/>
    <property type="match status" value="1"/>
</dbReference>
<dbReference type="STRING" id="91360.SAMN05660330_00920"/>
<evidence type="ECO:0000256" key="1">
    <source>
        <dbReference type="ARBA" id="ARBA00022603"/>
    </source>
</evidence>
<keyword evidence="1" id="KW-0489">Methyltransferase</keyword>
<dbReference type="CDD" id="cd02440">
    <property type="entry name" value="AdoMet_MTases"/>
    <property type="match status" value="1"/>
</dbReference>
<dbReference type="GO" id="GO:0008171">
    <property type="term" value="F:O-methyltransferase activity"/>
    <property type="evidence" value="ECO:0007669"/>
    <property type="project" value="InterPro"/>
</dbReference>
<evidence type="ECO:0000313" key="8">
    <source>
        <dbReference type="Proteomes" id="UP000199073"/>
    </source>
</evidence>
<dbReference type="Proteomes" id="UP000199073">
    <property type="component" value="Unassembled WGS sequence"/>
</dbReference>
<evidence type="ECO:0000256" key="3">
    <source>
        <dbReference type="ARBA" id="ARBA00022691"/>
    </source>
</evidence>
<dbReference type="GO" id="GO:0046983">
    <property type="term" value="F:protein dimerization activity"/>
    <property type="evidence" value="ECO:0007669"/>
    <property type="project" value="InterPro"/>
</dbReference>
<dbReference type="Pfam" id="PF00891">
    <property type="entry name" value="Methyltransf_2"/>
    <property type="match status" value="1"/>
</dbReference>
<dbReference type="GO" id="GO:0032259">
    <property type="term" value="P:methylation"/>
    <property type="evidence" value="ECO:0007669"/>
    <property type="project" value="UniProtKB-KW"/>
</dbReference>
<dbReference type="PROSITE" id="PS51683">
    <property type="entry name" value="SAM_OMT_II"/>
    <property type="match status" value="1"/>
</dbReference>
<dbReference type="Gene3D" id="3.40.50.150">
    <property type="entry name" value="Vaccinia Virus protein VP39"/>
    <property type="match status" value="1"/>
</dbReference>
<dbReference type="InterPro" id="IPR036388">
    <property type="entry name" value="WH-like_DNA-bd_sf"/>
</dbReference>